<organism evidence="2">
    <name type="scientific">uncultured Rubrobacteraceae bacterium</name>
    <dbReference type="NCBI Taxonomy" id="349277"/>
    <lineage>
        <taxon>Bacteria</taxon>
        <taxon>Bacillati</taxon>
        <taxon>Actinomycetota</taxon>
        <taxon>Rubrobacteria</taxon>
        <taxon>Rubrobacterales</taxon>
        <taxon>Rubrobacteraceae</taxon>
        <taxon>environmental samples</taxon>
    </lineage>
</organism>
<reference evidence="2" key="1">
    <citation type="submission" date="2020-02" db="EMBL/GenBank/DDBJ databases">
        <authorList>
            <person name="Meier V. D."/>
        </authorList>
    </citation>
    <scope>NUCLEOTIDE SEQUENCE</scope>
    <source>
        <strain evidence="2">AVDCRST_MAG80</strain>
    </source>
</reference>
<protein>
    <submittedName>
        <fullName evidence="2">Uncharacterized protein</fullName>
    </submittedName>
</protein>
<proteinExistence type="predicted"/>
<sequence>VLLGGRLLRRADATEERLARPSTPRLPGSPRGVEPAHVHRARL</sequence>
<feature type="region of interest" description="Disordered" evidence="1">
    <location>
        <begin position="13"/>
        <end position="43"/>
    </location>
</feature>
<name>A0A6J4QH85_9ACTN</name>
<dbReference type="AlphaFoldDB" id="A0A6J4QH85"/>
<evidence type="ECO:0000313" key="2">
    <source>
        <dbReference type="EMBL" id="CAA9444147.1"/>
    </source>
</evidence>
<feature type="non-terminal residue" evidence="2">
    <location>
        <position position="43"/>
    </location>
</feature>
<feature type="non-terminal residue" evidence="2">
    <location>
        <position position="1"/>
    </location>
</feature>
<evidence type="ECO:0000256" key="1">
    <source>
        <dbReference type="SAM" id="MobiDB-lite"/>
    </source>
</evidence>
<accession>A0A6J4QH85</accession>
<dbReference type="EMBL" id="CADCVC010000139">
    <property type="protein sequence ID" value="CAA9444147.1"/>
    <property type="molecule type" value="Genomic_DNA"/>
</dbReference>
<gene>
    <name evidence="2" type="ORF">AVDCRST_MAG80-1607</name>
</gene>